<dbReference type="SUPFAM" id="SSF53448">
    <property type="entry name" value="Nucleotide-diphospho-sugar transferases"/>
    <property type="match status" value="1"/>
</dbReference>
<dbReference type="CDD" id="cd02513">
    <property type="entry name" value="CMP-NeuAc_Synthase"/>
    <property type="match status" value="1"/>
</dbReference>
<comment type="caution">
    <text evidence="1">The sequence shown here is derived from an EMBL/GenBank/DDBJ whole genome shotgun (WGS) entry which is preliminary data.</text>
</comment>
<dbReference type="InterPro" id="IPR050793">
    <property type="entry name" value="CMP-NeuNAc_synthase"/>
</dbReference>
<dbReference type="Proteomes" id="UP000644147">
    <property type="component" value="Unassembled WGS sequence"/>
</dbReference>
<dbReference type="RefSeq" id="WP_200504324.1">
    <property type="nucleotide sequence ID" value="NZ_JAEHFX010000001.1"/>
</dbReference>
<reference evidence="1 2" key="1">
    <citation type="submission" date="2020-12" db="EMBL/GenBank/DDBJ databases">
        <title>Bacterial novel species Adhaeribacter sp. BT258 isolated from soil.</title>
        <authorList>
            <person name="Jung H.-Y."/>
        </authorList>
    </citation>
    <scope>NUCLEOTIDE SEQUENCE [LARGE SCALE GENOMIC DNA]</scope>
    <source>
        <strain evidence="1 2">BT258</strain>
    </source>
</reference>
<keyword evidence="1" id="KW-0548">Nucleotidyltransferase</keyword>
<dbReference type="Pfam" id="PF02348">
    <property type="entry name" value="CTP_transf_3"/>
    <property type="match status" value="1"/>
</dbReference>
<dbReference type="InterPro" id="IPR003329">
    <property type="entry name" value="Cytidylyl_trans"/>
</dbReference>
<accession>A0ABS1BXE8</accession>
<gene>
    <name evidence="1" type="ORF">I5M27_01850</name>
</gene>
<dbReference type="Gene3D" id="3.90.550.10">
    <property type="entry name" value="Spore Coat Polysaccharide Biosynthesis Protein SpsA, Chain A"/>
    <property type="match status" value="1"/>
</dbReference>
<dbReference type="InterPro" id="IPR029044">
    <property type="entry name" value="Nucleotide-diphossugar_trans"/>
</dbReference>
<dbReference type="EMBL" id="JAEHFX010000001">
    <property type="protein sequence ID" value="MBK0401708.1"/>
    <property type="molecule type" value="Genomic_DNA"/>
</dbReference>
<sequence length="241" mass="26428">MKQNRNVLAIIPARGGSKGIPGKNLRLLNGKPLIQYSIDAALESELINKIVVSTDDDKIAEASIGLGAEVIKRPESLAGDKALVIDAIRYTIKESELQGFVPDIIVLLECTSPIKSVEEIDLAIRKLINNEADSVATFKETAVSPNRLWRIEDGKVAPFIESASPFMPRQAQPKGYELTGQVYAFTTYILNQNPEAISILLGRVLPIISKSKAVDIDEELDLLIAEQVLKYIENEKITGAF</sequence>
<name>A0ABS1BXE8_9BACT</name>
<evidence type="ECO:0000313" key="2">
    <source>
        <dbReference type="Proteomes" id="UP000644147"/>
    </source>
</evidence>
<protein>
    <submittedName>
        <fullName evidence="1">Acylneuraminate cytidylyltransferase family protein</fullName>
    </submittedName>
</protein>
<evidence type="ECO:0000313" key="1">
    <source>
        <dbReference type="EMBL" id="MBK0401708.1"/>
    </source>
</evidence>
<dbReference type="PANTHER" id="PTHR21485">
    <property type="entry name" value="HAD SUPERFAMILY MEMBERS CMAS AND KDSC"/>
    <property type="match status" value="1"/>
</dbReference>
<proteinExistence type="predicted"/>
<keyword evidence="1" id="KW-0808">Transferase</keyword>
<dbReference type="GO" id="GO:0016779">
    <property type="term" value="F:nucleotidyltransferase activity"/>
    <property type="evidence" value="ECO:0007669"/>
    <property type="project" value="UniProtKB-KW"/>
</dbReference>
<dbReference type="PANTHER" id="PTHR21485:SF6">
    <property type="entry name" value="N-ACYLNEURAMINATE CYTIDYLYLTRANSFERASE-RELATED"/>
    <property type="match status" value="1"/>
</dbReference>
<organism evidence="1 2">
    <name type="scientific">Adhaeribacter terrigena</name>
    <dbReference type="NCBI Taxonomy" id="2793070"/>
    <lineage>
        <taxon>Bacteria</taxon>
        <taxon>Pseudomonadati</taxon>
        <taxon>Bacteroidota</taxon>
        <taxon>Cytophagia</taxon>
        <taxon>Cytophagales</taxon>
        <taxon>Hymenobacteraceae</taxon>
        <taxon>Adhaeribacter</taxon>
    </lineage>
</organism>
<keyword evidence="2" id="KW-1185">Reference proteome</keyword>